<evidence type="ECO:0000313" key="2">
    <source>
        <dbReference type="Proteomes" id="UP000582213"/>
    </source>
</evidence>
<evidence type="ECO:0000313" key="1">
    <source>
        <dbReference type="EMBL" id="MBB5253840.1"/>
    </source>
</evidence>
<dbReference type="EMBL" id="JACHFY010000007">
    <property type="protein sequence ID" value="MBB5253840.1"/>
    <property type="molecule type" value="Genomic_DNA"/>
</dbReference>
<name>A0A7J9RUH6_SULOH</name>
<sequence length="38" mass="4423">MIELGIAKSKNEAINILRIWKGKNIEKKLRTRRSDELG</sequence>
<reference evidence="1 2" key="1">
    <citation type="submission" date="2020-08" db="EMBL/GenBank/DDBJ databases">
        <title>Genomic Encyclopedia of Type Strains, Phase IV (KMG-IV): sequencing the most valuable type-strain genomes for metagenomic binning, comparative biology and taxonomic classification.</title>
        <authorList>
            <person name="Goeker M."/>
        </authorList>
    </citation>
    <scope>NUCLEOTIDE SEQUENCE [LARGE SCALE GENOMIC DNA]</scope>
    <source>
        <strain evidence="1 2">DSM 12421</strain>
    </source>
</reference>
<dbReference type="AlphaFoldDB" id="A0A7J9RUH6"/>
<comment type="caution">
    <text evidence="1">The sequence shown here is derived from an EMBL/GenBank/DDBJ whole genome shotgun (WGS) entry which is preliminary data.</text>
</comment>
<gene>
    <name evidence="1" type="ORF">HNQ62_001611</name>
</gene>
<protein>
    <submittedName>
        <fullName evidence="1">Uncharacterized protein</fullName>
    </submittedName>
</protein>
<proteinExistence type="predicted"/>
<dbReference type="Proteomes" id="UP000582213">
    <property type="component" value="Unassembled WGS sequence"/>
</dbReference>
<organism evidence="1 2">
    <name type="scientific">Sulfurisphaera ohwakuensis</name>
    <dbReference type="NCBI Taxonomy" id="69656"/>
    <lineage>
        <taxon>Archaea</taxon>
        <taxon>Thermoproteota</taxon>
        <taxon>Thermoprotei</taxon>
        <taxon>Sulfolobales</taxon>
        <taxon>Sulfolobaceae</taxon>
        <taxon>Sulfurisphaera</taxon>
    </lineage>
</organism>
<accession>A0A7J9RUH6</accession>